<dbReference type="GO" id="GO:0006281">
    <property type="term" value="P:DNA repair"/>
    <property type="evidence" value="ECO:0007669"/>
    <property type="project" value="UniProtKB-KW"/>
</dbReference>
<dbReference type="RefSeq" id="XP_016475088.1">
    <property type="nucleotide sequence ID" value="XM_016619602.1"/>
</dbReference>
<dbReference type="EC" id="5.6.2.3" evidence="1"/>
<evidence type="ECO:0000313" key="6">
    <source>
        <dbReference type="RefSeq" id="XP_016475089.1"/>
    </source>
</evidence>
<dbReference type="OMA" id="PNIDESH"/>
<dbReference type="RefSeq" id="XP_016475087.1">
    <property type="nucleotide sequence ID" value="XM_016619601.1"/>
</dbReference>
<dbReference type="Pfam" id="PF05970">
    <property type="entry name" value="PIF1"/>
    <property type="match status" value="1"/>
</dbReference>
<keyword evidence="1" id="KW-0233">DNA recombination</keyword>
<accession>A0A1S4AF51</accession>
<comment type="catalytic activity">
    <reaction evidence="1">
        <text>ATP + H2O = ADP + phosphate + H(+)</text>
        <dbReference type="Rhea" id="RHEA:13065"/>
        <dbReference type="ChEBI" id="CHEBI:15377"/>
        <dbReference type="ChEBI" id="CHEBI:15378"/>
        <dbReference type="ChEBI" id="CHEBI:30616"/>
        <dbReference type="ChEBI" id="CHEBI:43474"/>
        <dbReference type="ChEBI" id="CHEBI:456216"/>
        <dbReference type="EC" id="5.6.2.3"/>
    </reaction>
</comment>
<dbReference type="Pfam" id="PF14214">
    <property type="entry name" value="Helitron_like_N"/>
    <property type="match status" value="1"/>
</dbReference>
<dbReference type="RefSeq" id="XP_016475090.1">
    <property type="nucleotide sequence ID" value="XM_016619604.1"/>
</dbReference>
<keyword evidence="1" id="KW-0378">Hydrolase</keyword>
<dbReference type="PANTHER" id="PTHR10492:SF100">
    <property type="entry name" value="ATP-DEPENDENT DNA HELICASE"/>
    <property type="match status" value="1"/>
</dbReference>
<organism evidence="5">
    <name type="scientific">Nicotiana tabacum</name>
    <name type="common">Common tobacco</name>
    <dbReference type="NCBI Taxonomy" id="4097"/>
    <lineage>
        <taxon>Eukaryota</taxon>
        <taxon>Viridiplantae</taxon>
        <taxon>Streptophyta</taxon>
        <taxon>Embryophyta</taxon>
        <taxon>Tracheophyta</taxon>
        <taxon>Spermatophyta</taxon>
        <taxon>Magnoliopsida</taxon>
        <taxon>eudicotyledons</taxon>
        <taxon>Gunneridae</taxon>
        <taxon>Pentapetalae</taxon>
        <taxon>asterids</taxon>
        <taxon>lamiids</taxon>
        <taxon>Solanales</taxon>
        <taxon>Solanaceae</taxon>
        <taxon>Nicotianoideae</taxon>
        <taxon>Nicotianeae</taxon>
        <taxon>Nicotiana</taxon>
    </lineage>
</organism>
<feature type="domain" description="Helitron helicase-like" evidence="3">
    <location>
        <begin position="233"/>
        <end position="414"/>
    </location>
</feature>
<dbReference type="PaxDb" id="4097-A0A1S4AF51"/>
<dbReference type="STRING" id="4097.A0A1S4AF51"/>
<protein>
    <recommendedName>
        <fullName evidence="1">ATP-dependent DNA helicase</fullName>
        <ecNumber evidence="1">5.6.2.3</ecNumber>
    </recommendedName>
</protein>
<evidence type="ECO:0000313" key="8">
    <source>
        <dbReference type="RefSeq" id="XP_016475091.1"/>
    </source>
</evidence>
<name>A0A1S4AF51_TOBAC</name>
<evidence type="ECO:0000313" key="5">
    <source>
        <dbReference type="RefSeq" id="XP_016475088.1"/>
    </source>
</evidence>
<dbReference type="KEGG" id="nta:107796790"/>
<dbReference type="PANTHER" id="PTHR10492">
    <property type="match status" value="1"/>
</dbReference>
<feature type="domain" description="DNA helicase Pif1-like DEAD-box helicase" evidence="2">
    <location>
        <begin position="857"/>
        <end position="1062"/>
    </location>
</feature>
<keyword evidence="1" id="KW-0234">DNA repair</keyword>
<dbReference type="GO" id="GO:0000723">
    <property type="term" value="P:telomere maintenance"/>
    <property type="evidence" value="ECO:0007669"/>
    <property type="project" value="InterPro"/>
</dbReference>
<dbReference type="GO" id="GO:0005524">
    <property type="term" value="F:ATP binding"/>
    <property type="evidence" value="ECO:0007669"/>
    <property type="project" value="UniProtKB-KW"/>
</dbReference>
<evidence type="ECO:0000313" key="4">
    <source>
        <dbReference type="RefSeq" id="XP_016475087.1"/>
    </source>
</evidence>
<dbReference type="Gene3D" id="3.40.50.300">
    <property type="entry name" value="P-loop containing nucleotide triphosphate hydrolases"/>
    <property type="match status" value="1"/>
</dbReference>
<dbReference type="AlphaFoldDB" id="A0A1S4AF51"/>
<keyword evidence="1" id="KW-0547">Nucleotide-binding</keyword>
<sequence>MFAFTSLGVTNDKDLARRYHGIYTFRVQGQMYHFIPDLLPSDKKAKNLQLYFYDNENELANRMAYSVNINESIVRRLMNVLSVNPYSIFLKYFANVPKLSDSYIALKCDSCLDQRTYNLPTATEIAGIWVQDNPADIVSTPHIRIYTHSNKTQSVNYYYGCYDPLQYPLLFPYGQNGWHCGIKKITRRNQRYCEHEELPSVKNMCSIDGFLDMEDQVMKKGKRKRETVSCREYYCYKFQIRENEKNEVLHCGRLFQQFIVDVFIKLETQRLDFYFFNQDLFRIDILQGIIDFLRLGETEASKIGKKIFLPVTFTGGPRDMHRRYMDAIALVQRFGKPDLFITMTCNPSWPEIKQHLLSTDETQNRPDLISRVFKAKVEELKKDILKRKIFGKVAAFMYTIEFQKRGLPHAHFLIILEDEYKLLTPESYDKFVCAELPDPNTEKHLHSHVLQHMMHGPCGDLNPTNSCMGKKGLCKFNYPKDFAEQTSKGKNSYPIYKRRNTGKLVHIREQYLDNSWVVPYSPYLLCKFDCHINVEVCSDIKVMKYIYKYICKGHDKIAFSVHGNEEIDEIKEYRSARWITPPEAAWRLFGFLISEMTPSVYHLQLHLEGQQFVSFRSTESVNRILNNPMIRKTMLTEFFAMNSTNEHAKDMQLLYKEFPEYFVWSPGYKMWTRRQKCNVIGRVVTCHPTEGERYYLRLLLMNVRGPKSYEDLRTVNGVPCSTFREAAEKRGLLYCNNSIIECMLEVVSYQMSYSLRRLFATLLVYCNPVNPKELWEMFEDSMSEDFRLFPNITSQSVRHNVLSHINDILHSMGHDINEYKFVLENIRASVTAKDAKDVHFERNIIVSEEDLLLPRRLNAEQLRSYNIIIDRISSKQSGAFFIDGPGGTGKTFLYRALLATIRSKGFIALATATSGVAASVLPEGRTVHSRFKMPIDIDDNFCCNFSKQSSLATLIRDAKLIVWDEASMAKKNMIEALDALLRDIMDVNRLFRGKVVVFGGDFRQTLPVVRNGIKEDFIQESLLYSNIWNEFEKLHLSENMRARTDPSFCEYLLRIGNGKEATNCENKIEIPNSFVIPFTTEEESLDALFNITYPDLHAFSPDSSLFTSRVILTARNDFVNEINNMLITKFPERATTFVAIDETIELNDQSQFEDFLHSLDPPDLPPYK</sequence>
<dbReference type="GO" id="GO:0006310">
    <property type="term" value="P:DNA recombination"/>
    <property type="evidence" value="ECO:0007669"/>
    <property type="project" value="UniProtKB-KW"/>
</dbReference>
<gene>
    <name evidence="4 5 6 7 8" type="primary">LOC107796790</name>
</gene>
<dbReference type="InterPro" id="IPR010285">
    <property type="entry name" value="DNA_helicase_pif1-like_DEAD"/>
</dbReference>
<dbReference type="RefSeq" id="XP_016475091.1">
    <property type="nucleotide sequence ID" value="XM_016619605.1"/>
</dbReference>
<dbReference type="InterPro" id="IPR025476">
    <property type="entry name" value="Helitron_helicase-like"/>
</dbReference>
<keyword evidence="1" id="KW-0227">DNA damage</keyword>
<reference evidence="4 5" key="1">
    <citation type="submission" date="2025-04" db="UniProtKB">
        <authorList>
            <consortium name="RefSeq"/>
        </authorList>
    </citation>
    <scope>IDENTIFICATION</scope>
</reference>
<dbReference type="GO" id="GO:0016787">
    <property type="term" value="F:hydrolase activity"/>
    <property type="evidence" value="ECO:0007669"/>
    <property type="project" value="UniProtKB-KW"/>
</dbReference>
<dbReference type="InterPro" id="IPR027417">
    <property type="entry name" value="P-loop_NTPase"/>
</dbReference>
<evidence type="ECO:0000313" key="7">
    <source>
        <dbReference type="RefSeq" id="XP_016475090.1"/>
    </source>
</evidence>
<comment type="similarity">
    <text evidence="1">Belongs to the helicase family.</text>
</comment>
<dbReference type="OrthoDB" id="1301873at2759"/>
<proteinExistence type="inferred from homology"/>
<comment type="cofactor">
    <cofactor evidence="1">
        <name>Mg(2+)</name>
        <dbReference type="ChEBI" id="CHEBI:18420"/>
    </cofactor>
</comment>
<evidence type="ECO:0000259" key="2">
    <source>
        <dbReference type="Pfam" id="PF05970"/>
    </source>
</evidence>
<keyword evidence="1" id="KW-0347">Helicase</keyword>
<evidence type="ECO:0000259" key="3">
    <source>
        <dbReference type="Pfam" id="PF14214"/>
    </source>
</evidence>
<dbReference type="GO" id="GO:0043139">
    <property type="term" value="F:5'-3' DNA helicase activity"/>
    <property type="evidence" value="ECO:0007669"/>
    <property type="project" value="UniProtKB-EC"/>
</dbReference>
<dbReference type="SUPFAM" id="SSF52540">
    <property type="entry name" value="P-loop containing nucleoside triphosphate hydrolases"/>
    <property type="match status" value="1"/>
</dbReference>
<evidence type="ECO:0000256" key="1">
    <source>
        <dbReference type="RuleBase" id="RU363044"/>
    </source>
</evidence>
<dbReference type="RefSeq" id="XP_016475089.1">
    <property type="nucleotide sequence ID" value="XM_016619603.1"/>
</dbReference>
<keyword evidence="1" id="KW-0067">ATP-binding</keyword>